<dbReference type="InterPro" id="IPR011011">
    <property type="entry name" value="Znf_FYVE_PHD"/>
</dbReference>
<feature type="region of interest" description="Disordered" evidence="6">
    <location>
        <begin position="1238"/>
        <end position="1303"/>
    </location>
</feature>
<evidence type="ECO:0000256" key="2">
    <source>
        <dbReference type="ARBA" id="ARBA00022771"/>
    </source>
</evidence>
<dbReference type="InterPro" id="IPR019787">
    <property type="entry name" value="Znf_PHD-finger"/>
</dbReference>
<dbReference type="Proteomes" id="UP001642540">
    <property type="component" value="Unassembled WGS sequence"/>
</dbReference>
<evidence type="ECO:0000259" key="8">
    <source>
        <dbReference type="PROSITE" id="PS51321"/>
    </source>
</evidence>
<keyword evidence="2 4" id="KW-0863">Zinc-finger</keyword>
<dbReference type="CDD" id="cd22581">
    <property type="entry name" value="SPOC_PPS-like"/>
    <property type="match status" value="1"/>
</dbReference>
<dbReference type="Gene3D" id="3.30.40.10">
    <property type="entry name" value="Zinc/RING finger domain, C3HC4 (zinc finger)"/>
    <property type="match status" value="1"/>
</dbReference>
<feature type="compositionally biased region" description="Basic and acidic residues" evidence="6">
    <location>
        <begin position="1269"/>
        <end position="1303"/>
    </location>
</feature>
<feature type="coiled-coil region" evidence="5">
    <location>
        <begin position="673"/>
        <end position="702"/>
    </location>
</feature>
<dbReference type="Pfam" id="PF07500">
    <property type="entry name" value="TFIIS_M"/>
    <property type="match status" value="1"/>
</dbReference>
<dbReference type="InterPro" id="IPR003618">
    <property type="entry name" value="TFIIS_cen_dom"/>
</dbReference>
<feature type="compositionally biased region" description="Polar residues" evidence="6">
    <location>
        <begin position="65"/>
        <end position="95"/>
    </location>
</feature>
<feature type="compositionally biased region" description="Polar residues" evidence="6">
    <location>
        <begin position="640"/>
        <end position="652"/>
    </location>
</feature>
<feature type="compositionally biased region" description="Basic and acidic residues" evidence="6">
    <location>
        <begin position="1490"/>
        <end position="1537"/>
    </location>
</feature>
<accession>A0ABP1QBT1</accession>
<feature type="compositionally biased region" description="Polar residues" evidence="6">
    <location>
        <begin position="1589"/>
        <end position="1598"/>
    </location>
</feature>
<feature type="compositionally biased region" description="Polar residues" evidence="6">
    <location>
        <begin position="108"/>
        <end position="122"/>
    </location>
</feature>
<dbReference type="InterPro" id="IPR012921">
    <property type="entry name" value="SPOC_C"/>
</dbReference>
<dbReference type="PROSITE" id="PS50016">
    <property type="entry name" value="ZF_PHD_2"/>
    <property type="match status" value="1"/>
</dbReference>
<dbReference type="PROSITE" id="PS01359">
    <property type="entry name" value="ZF_PHD_1"/>
    <property type="match status" value="1"/>
</dbReference>
<evidence type="ECO:0000313" key="10">
    <source>
        <dbReference type="Proteomes" id="UP001642540"/>
    </source>
</evidence>
<dbReference type="PROSITE" id="PS51321">
    <property type="entry name" value="TFIIS_CENTRAL"/>
    <property type="match status" value="1"/>
</dbReference>
<feature type="domain" description="TFIIS central" evidence="8">
    <location>
        <begin position="1300"/>
        <end position="1425"/>
    </location>
</feature>
<comment type="caution">
    <text evidence="9">The sequence shown here is derived from an EMBL/GenBank/DDBJ whole genome shotgun (WGS) entry which is preliminary data.</text>
</comment>
<evidence type="ECO:0000256" key="1">
    <source>
        <dbReference type="ARBA" id="ARBA00022723"/>
    </source>
</evidence>
<feature type="compositionally biased region" description="Low complexity" evidence="6">
    <location>
        <begin position="1927"/>
        <end position="1938"/>
    </location>
</feature>
<evidence type="ECO:0000256" key="3">
    <source>
        <dbReference type="ARBA" id="ARBA00022833"/>
    </source>
</evidence>
<dbReference type="SUPFAM" id="SSF57903">
    <property type="entry name" value="FYVE/PHD zinc finger"/>
    <property type="match status" value="1"/>
</dbReference>
<dbReference type="InterPro" id="IPR036575">
    <property type="entry name" value="TFIIS_cen_dom_sf"/>
</dbReference>
<dbReference type="PANTHER" id="PTHR11477:SF51">
    <property type="entry name" value="PROTEIN PARTNER OF SNF, ISOFORM B"/>
    <property type="match status" value="1"/>
</dbReference>
<dbReference type="Gene3D" id="1.10.472.30">
    <property type="entry name" value="Transcription elongation factor S-II, central domain"/>
    <property type="match status" value="1"/>
</dbReference>
<feature type="compositionally biased region" description="Basic and acidic residues" evidence="6">
    <location>
        <begin position="2512"/>
        <end position="2556"/>
    </location>
</feature>
<dbReference type="InterPro" id="IPR013083">
    <property type="entry name" value="Znf_RING/FYVE/PHD"/>
</dbReference>
<dbReference type="EMBL" id="CAXLJM020000025">
    <property type="protein sequence ID" value="CAL8092899.1"/>
    <property type="molecule type" value="Genomic_DNA"/>
</dbReference>
<feature type="region of interest" description="Disordered" evidence="6">
    <location>
        <begin position="1706"/>
        <end position="1738"/>
    </location>
</feature>
<organism evidence="9 10">
    <name type="scientific">Orchesella dallaii</name>
    <dbReference type="NCBI Taxonomy" id="48710"/>
    <lineage>
        <taxon>Eukaryota</taxon>
        <taxon>Metazoa</taxon>
        <taxon>Ecdysozoa</taxon>
        <taxon>Arthropoda</taxon>
        <taxon>Hexapoda</taxon>
        <taxon>Collembola</taxon>
        <taxon>Entomobryomorpha</taxon>
        <taxon>Entomobryoidea</taxon>
        <taxon>Orchesellidae</taxon>
        <taxon>Orchesellinae</taxon>
        <taxon>Orchesella</taxon>
    </lineage>
</organism>
<feature type="region of interest" description="Disordered" evidence="6">
    <location>
        <begin position="911"/>
        <end position="952"/>
    </location>
</feature>
<feature type="compositionally biased region" description="Low complexity" evidence="6">
    <location>
        <begin position="129"/>
        <end position="140"/>
    </location>
</feature>
<feature type="compositionally biased region" description="Basic residues" evidence="6">
    <location>
        <begin position="2557"/>
        <end position="2605"/>
    </location>
</feature>
<evidence type="ECO:0000256" key="5">
    <source>
        <dbReference type="SAM" id="Coils"/>
    </source>
</evidence>
<feature type="compositionally biased region" description="Polar residues" evidence="6">
    <location>
        <begin position="15"/>
        <end position="30"/>
    </location>
</feature>
<feature type="region of interest" description="Disordered" evidence="6">
    <location>
        <begin position="1888"/>
        <end position="1976"/>
    </location>
</feature>
<feature type="compositionally biased region" description="Basic and acidic residues" evidence="6">
    <location>
        <begin position="1461"/>
        <end position="1483"/>
    </location>
</feature>
<evidence type="ECO:0008006" key="11">
    <source>
        <dbReference type="Google" id="ProtNLM"/>
    </source>
</evidence>
<feature type="compositionally biased region" description="Acidic residues" evidence="6">
    <location>
        <begin position="1948"/>
        <end position="1959"/>
    </location>
</feature>
<feature type="compositionally biased region" description="Low complexity" evidence="6">
    <location>
        <begin position="1255"/>
        <end position="1266"/>
    </location>
</feature>
<sequence>MYRTRRRTRGSGTSVASENHANTRSDATAVTSSRVLPLSLPSSGPATPVLVASTRRGTGRAAATKNSNDSNALPAATNTRMTSPTSSEETTVIGQSTEVNKVVIANSTSQQAHQQHGNIGSKSSRTRRGSLSTTTQTQQLRRSERGAGAATTIAQVIASSQAGQPRDNANIIINNNLQHSTSGLTATTTAVDTMAACGGDKTVATASIINIPNTISSISNDETTQQRHAEIRNFFLATTVAASTAQVENVGDTSNCCIGFVENDGNNGNANILVPPENIGSVSVLDAALTKTTTSGVHATSTSIAILEIEKDILKGDIFKAKENTKEPKNELLTLPPILLVDGSTGLPLASSVENVSGDVKDTCGISDSSSVGSYEGESPKQSTFYVTVTDEGSVYFNPTTPDAPVIEEGETFSVNLPTHKIKSPTNPLPGLVSATASTRSRKTKPQAVTYGGETHVGFLDSTGQAVIKNGNLVTMEVEFGGHSATKNRIGSPAVVVSGPITQEHLIRPTNVSSSSTVVSLDVPATSIDVSEFESHLDPQSIAVLENVLQSDQGREILTEALGEMGVVPASASQEKQLWEHKYSSDSQLGQDEAVVSSSSSGIVCVDGSPREPTSSTMIITSCEGSQLTTGCRGHGKQPTIPTSVLASSNGERVSIPVSRKLSESESSCIRRSQRQQDRIERQEAERILAENQQMLQREKETMAKAATSCDTNISVTVTEPPINVGIVSTTQLVVTSPVSAAVLVPEVPGAIAVVEPATKLCTFSVEKMEDSGGRRPIRNRKLPAHLADPNYLSLEDATTAVKEATRRMSTTQEMIPPAEEITISQTEIKEEKQDETLYTTNDEYTDDDPNRLWCICKQPHNNRFMICCDRCEDWFHGKCVNVTKSQGKAMELKNIPWHCPDCKKTIATDKNVESQPQTVVPQKQGTKRKPILPETSLGTGRKSDDQLSPKSISAKTAKAAAAAAALKAEAEAAAFTALSAEPPSKIAAAAASKRGRRKSDKNEAEEFIATNCVICKKPARSGSVYCSDQCVQKYAQVVGSNSPTPDKSHAPASLTVSSPAIPLMEHTPATSTSTKSLMVATTSSKIKRSHSKSESAQDAIFNFHVINPGTSVSTEVVPQKPKEITASALFKAQKEKNVIVSGIVSAVTCPTTPQDVSSQPISLTPVPVVLPEKPEIIPNSVNVNAIMNSSSTDVKKKVDTSDGGSSKGRVMNTLAVVEKICIEEEVTLVSCIPDAKEKPERHITSLHSSDGKISRPSSSNTSTTTRRARTDSACKSKERERRDSQRDIKSDGPPSEKLHRENMRKSLKEILKNRIDGMSVGHKNKMEAMGNSADTVSIKIEDELVMCYGGANSTKCKNKYRSIYFNLKDEKNSLFREILLGSIEPYDLVRMTPEQMAPSELAQWRQQEKEKELEAIKRAELDKLAEAKKQELLDKGVEDAVQVAEESKPLDISDVIDEDAGGKRLSSGDKDLSARDGKDRSSSHHRNHEKKELRTRDGKDKGRDHKSDIEKSRGKDKHRHENERDREKGRKSDRHSSKSRHKSFGSSEKKTHHSKDGECRSKERNSSRDKDKERRSDRHKYRDKNQKPSKVNHSSSGVHKELPHRHQSGKSESLKITDSFGSENSKNEEPESLGQTFDLIVPVSSSSCYNYTTQLSTSESRTSTVTTAFEVSTTVSTTNALSTSQAGLGHKSQVTVTESKPIVKEEERHSIESEQELPSSTIKTPDFTDDSNSGVKREEEEHVFQSTLLMPELGEFKASFYNVSHSEVLKGLCFPESPVPIVGRIGPQTVWDYIDKMKKTKEIITFRLTPSSPADAKGYMSFFTYLSSRERLGVIGGISHPLKDVYLIPLGKHQPVPRCLLPFRGPGLPKERTHCLLAVVTRHAPNDGSLKRKLSTTEPVAKKKTKGEPTKVNRNKGNKNAAIVTSKSPKIPSPAKSEIVTDKGDENEPYTPWDEDEKTDVVEDSAAPSTSLASISAPESGSVVLSETQKQLQEIEAQIAKQKEDIVSILAGAKNVVGIPGLDGDYPESVSTENADTTGEIEEIPVFLRTAPALSNLDPRSSRSNIFKYQLPAVKFSANVTSTISIPGLDIETKEAPDDDDVVVLDQNEDFINTPLLKPVLEANDSKKVRDSAEEAYSPSAMDFSDDEPVGHGTAESVSQVDTYDGNKMITPNRCFNPVSSDSLELDKIKTHSDFDSKHPISQSKESQIVDLDERQTEEIKIILKKISTPRISTSHINEKQVGLERETSDGSPDLNDNSEPTPPGECHALPLRPLSASPLAKTIKAFDDSPFEKGPLFPCSQSKVKININLSTKTLPVPGGSYKKENNSSASFAFDSSKLKSDCSIEPRLYQDIDERILPKDGSILPPVPVQPESVALQSVEFPLVPPPVVMNQSLATLVPSVPLHVPPPPLQTSSSSSIGSVVINLNVPPPPFINVPPPAGVRFSSSQNLPQSSTASQSQQTVPRFLSRPPSSSPPRNQLCPIDTCSPSGRHSRTSPGPHSKLFHSMTSSHDEVDVVERVMTNKDKDGRSYLSRQDKERGIYGQERRRTHDKGVRVRRHRSRSNSRGRSRSRSRDSKRRRRHSRSRTPVRRSSRRNRSRSPTL</sequence>
<dbReference type="InterPro" id="IPR019786">
    <property type="entry name" value="Zinc_finger_PHD-type_CS"/>
</dbReference>
<feature type="compositionally biased region" description="Basic and acidic residues" evidence="6">
    <location>
        <begin position="1555"/>
        <end position="1577"/>
    </location>
</feature>
<name>A0ABP1QBT1_9HEXA</name>
<dbReference type="SMART" id="SM00249">
    <property type="entry name" value="PHD"/>
    <property type="match status" value="1"/>
</dbReference>
<evidence type="ECO:0000259" key="7">
    <source>
        <dbReference type="PROSITE" id="PS50016"/>
    </source>
</evidence>
<dbReference type="CDD" id="cd15552">
    <property type="entry name" value="PHD_PHF3_like"/>
    <property type="match status" value="1"/>
</dbReference>
<proteinExistence type="predicted"/>
<feature type="region of interest" description="Disordered" evidence="6">
    <location>
        <begin position="2441"/>
        <end position="2605"/>
    </location>
</feature>
<feature type="region of interest" description="Disordered" evidence="6">
    <location>
        <begin position="108"/>
        <end position="148"/>
    </location>
</feature>
<keyword evidence="5" id="KW-0175">Coiled coil</keyword>
<evidence type="ECO:0000313" key="9">
    <source>
        <dbReference type="EMBL" id="CAL8092899.1"/>
    </source>
</evidence>
<feature type="compositionally biased region" description="Polar residues" evidence="6">
    <location>
        <begin position="914"/>
        <end position="925"/>
    </location>
</feature>
<dbReference type="InterPro" id="IPR001965">
    <property type="entry name" value="Znf_PHD"/>
</dbReference>
<feature type="region of interest" description="Disordered" evidence="6">
    <location>
        <begin position="1453"/>
        <end position="1635"/>
    </location>
</feature>
<dbReference type="SUPFAM" id="SSF46942">
    <property type="entry name" value="Elongation factor TFIIS domain 2"/>
    <property type="match status" value="1"/>
</dbReference>
<evidence type="ECO:0000256" key="4">
    <source>
        <dbReference type="PROSITE-ProRule" id="PRU00146"/>
    </source>
</evidence>
<feature type="region of interest" description="Disordered" evidence="6">
    <location>
        <begin position="2128"/>
        <end position="2155"/>
    </location>
</feature>
<feature type="region of interest" description="Disordered" evidence="6">
    <location>
        <begin position="1"/>
        <end position="30"/>
    </location>
</feature>
<dbReference type="Pfam" id="PF07744">
    <property type="entry name" value="SPOC"/>
    <property type="match status" value="1"/>
</dbReference>
<keyword evidence="10" id="KW-1185">Reference proteome</keyword>
<dbReference type="SMART" id="SM00510">
    <property type="entry name" value="TFS2M"/>
    <property type="match status" value="1"/>
</dbReference>
<feature type="compositionally biased region" description="Low complexity" evidence="6">
    <location>
        <begin position="2454"/>
        <end position="2479"/>
    </location>
</feature>
<feature type="region of interest" description="Disordered" evidence="6">
    <location>
        <begin position="630"/>
        <end position="652"/>
    </location>
</feature>
<dbReference type="Pfam" id="PF00628">
    <property type="entry name" value="PHD"/>
    <property type="match status" value="1"/>
</dbReference>
<keyword evidence="3" id="KW-0862">Zinc</keyword>
<keyword evidence="1" id="KW-0479">Metal-binding</keyword>
<feature type="region of interest" description="Disordered" evidence="6">
    <location>
        <begin position="2236"/>
        <end position="2273"/>
    </location>
</feature>
<feature type="compositionally biased region" description="Polar residues" evidence="6">
    <location>
        <begin position="2488"/>
        <end position="2500"/>
    </location>
</feature>
<feature type="compositionally biased region" description="Basic and acidic residues" evidence="6">
    <location>
        <begin position="2238"/>
        <end position="2250"/>
    </location>
</feature>
<protein>
    <recommendedName>
        <fullName evidence="11">Death-inducer obliterator 1</fullName>
    </recommendedName>
</protein>
<reference evidence="9 10" key="1">
    <citation type="submission" date="2024-08" db="EMBL/GenBank/DDBJ databases">
        <authorList>
            <person name="Cucini C."/>
            <person name="Frati F."/>
        </authorList>
    </citation>
    <scope>NUCLEOTIDE SEQUENCE [LARGE SCALE GENOMIC DNA]</scope>
</reference>
<feature type="region of interest" description="Disordered" evidence="6">
    <location>
        <begin position="56"/>
        <end position="95"/>
    </location>
</feature>
<evidence type="ECO:0000256" key="6">
    <source>
        <dbReference type="SAM" id="MobiDB-lite"/>
    </source>
</evidence>
<dbReference type="PANTHER" id="PTHR11477">
    <property type="entry name" value="TRANSCRIPTION FACTOR S-II ZINC FINGER DOMAIN-CONTAINING PROTEIN"/>
    <property type="match status" value="1"/>
</dbReference>
<feature type="compositionally biased region" description="Polar residues" evidence="6">
    <location>
        <begin position="1611"/>
        <end position="1625"/>
    </location>
</feature>
<feature type="domain" description="PHD-type" evidence="7">
    <location>
        <begin position="852"/>
        <end position="906"/>
    </location>
</feature>
<feature type="compositionally biased region" description="Basic and acidic residues" evidence="6">
    <location>
        <begin position="1238"/>
        <end position="1254"/>
    </location>
</feature>
<gene>
    <name evidence="9" type="ORF">ODALV1_LOCUS8352</name>
</gene>